<feature type="non-terminal residue" evidence="2">
    <location>
        <position position="379"/>
    </location>
</feature>
<dbReference type="OrthoDB" id="10653599at2759"/>
<evidence type="ECO:0000313" key="3">
    <source>
        <dbReference type="Proteomes" id="UP000479000"/>
    </source>
</evidence>
<dbReference type="EMBL" id="CADCXU010011943">
    <property type="protein sequence ID" value="CAB0002113.1"/>
    <property type="molecule type" value="Genomic_DNA"/>
</dbReference>
<evidence type="ECO:0000313" key="2">
    <source>
        <dbReference type="EMBL" id="CAB0002113.1"/>
    </source>
</evidence>
<name>A0A6H5GGC7_9HEMI</name>
<accession>A0A6H5GGC7</accession>
<feature type="region of interest" description="Disordered" evidence="1">
    <location>
        <begin position="33"/>
        <end position="64"/>
    </location>
</feature>
<dbReference type="AlphaFoldDB" id="A0A6H5GGC7"/>
<organism evidence="2 3">
    <name type="scientific">Nesidiocoris tenuis</name>
    <dbReference type="NCBI Taxonomy" id="355587"/>
    <lineage>
        <taxon>Eukaryota</taxon>
        <taxon>Metazoa</taxon>
        <taxon>Ecdysozoa</taxon>
        <taxon>Arthropoda</taxon>
        <taxon>Hexapoda</taxon>
        <taxon>Insecta</taxon>
        <taxon>Pterygota</taxon>
        <taxon>Neoptera</taxon>
        <taxon>Paraneoptera</taxon>
        <taxon>Hemiptera</taxon>
        <taxon>Heteroptera</taxon>
        <taxon>Panheteroptera</taxon>
        <taxon>Cimicomorpha</taxon>
        <taxon>Miridae</taxon>
        <taxon>Dicyphina</taxon>
        <taxon>Nesidiocoris</taxon>
    </lineage>
</organism>
<proteinExistence type="predicted"/>
<feature type="compositionally biased region" description="Basic and acidic residues" evidence="1">
    <location>
        <begin position="54"/>
        <end position="64"/>
    </location>
</feature>
<feature type="compositionally biased region" description="Basic and acidic residues" evidence="1">
    <location>
        <begin position="33"/>
        <end position="47"/>
    </location>
</feature>
<gene>
    <name evidence="2" type="ORF">NTEN_LOCUS7900</name>
</gene>
<evidence type="ECO:0000256" key="1">
    <source>
        <dbReference type="SAM" id="MobiDB-lite"/>
    </source>
</evidence>
<protein>
    <submittedName>
        <fullName evidence="2">Uncharacterized protein</fullName>
    </submittedName>
</protein>
<keyword evidence="3" id="KW-1185">Reference proteome</keyword>
<dbReference type="Proteomes" id="UP000479000">
    <property type="component" value="Unassembled WGS sequence"/>
</dbReference>
<sequence length="379" mass="43913">MTDDRIEAVKRLRHLAEELYLLEACCHPKNETHLGEKRSRSPIDRGRQPTKFLRSKECSKSPPNRDSECYALRCQIPRCRSNPGAEPIITWVPVREVRKTSIAERKVEELNRQNPLTNYETTEKSRNCFRRTSSTQDSPFEKFCSNLKSFQLCRKPSRENLLQDAQSSDHSLGRKSECDSDPGWRVCSGKKASKGKRSAESMFYVIPASPPHSPVRVCLTRESSSGRTKSPTKYRAALDPRKEDALQKCLDDIYLCCPPKGPLMDSHGKPYSCQVTLDGRQVCKPQSNMDKLVYCTKDDAKVFPKCYGKTRLFTRAKVLNQKKVEKKHIWFCAEFDNVNDFRDLAEFRTFLSFVEQKTARYKYIMYEGIKKRHWNPSER</sequence>
<reference evidence="2 3" key="1">
    <citation type="submission" date="2020-02" db="EMBL/GenBank/DDBJ databases">
        <authorList>
            <person name="Ferguson B K."/>
        </authorList>
    </citation>
    <scope>NUCLEOTIDE SEQUENCE [LARGE SCALE GENOMIC DNA]</scope>
</reference>